<sequence>MEQDPDAGIDSTGLQVQPPPAVVLPSIQATGGAPSPANQPEQLLHIQYTSAFYNVHSLVRARYQDWEQQYDFWAFALDDAKRAGRRFACPGGYWVKPREGAEGILAGSKLEYYSRE</sequence>
<name>A0A0C3KNL0_9AGAM</name>
<evidence type="ECO:0000313" key="1">
    <source>
        <dbReference type="EMBL" id="KIO22933.1"/>
    </source>
</evidence>
<keyword evidence="2" id="KW-1185">Reference proteome</keyword>
<dbReference type="AlphaFoldDB" id="A0A0C3KNL0"/>
<dbReference type="HOGENOM" id="CLU_2098620_0_0_1"/>
<proteinExistence type="predicted"/>
<gene>
    <name evidence="1" type="ORF">M407DRAFT_244984</name>
</gene>
<dbReference type="EMBL" id="KN823097">
    <property type="protein sequence ID" value="KIO22933.1"/>
    <property type="molecule type" value="Genomic_DNA"/>
</dbReference>
<evidence type="ECO:0000313" key="2">
    <source>
        <dbReference type="Proteomes" id="UP000054248"/>
    </source>
</evidence>
<reference evidence="1 2" key="1">
    <citation type="submission" date="2014-04" db="EMBL/GenBank/DDBJ databases">
        <authorList>
            <consortium name="DOE Joint Genome Institute"/>
            <person name="Kuo A."/>
            <person name="Girlanda M."/>
            <person name="Perotto S."/>
            <person name="Kohler A."/>
            <person name="Nagy L.G."/>
            <person name="Floudas D."/>
            <person name="Copeland A."/>
            <person name="Barry K.W."/>
            <person name="Cichocki N."/>
            <person name="Veneault-Fourrey C."/>
            <person name="LaButti K."/>
            <person name="Lindquist E.A."/>
            <person name="Lipzen A."/>
            <person name="Lundell T."/>
            <person name="Morin E."/>
            <person name="Murat C."/>
            <person name="Sun H."/>
            <person name="Tunlid A."/>
            <person name="Henrissat B."/>
            <person name="Grigoriev I.V."/>
            <person name="Hibbett D.S."/>
            <person name="Martin F."/>
            <person name="Nordberg H.P."/>
            <person name="Cantor M.N."/>
            <person name="Hua S.X."/>
        </authorList>
    </citation>
    <scope>NUCLEOTIDE SEQUENCE [LARGE SCALE GENOMIC DNA]</scope>
    <source>
        <strain evidence="1 2">MUT 4182</strain>
    </source>
</reference>
<organism evidence="1 2">
    <name type="scientific">Tulasnella calospora MUT 4182</name>
    <dbReference type="NCBI Taxonomy" id="1051891"/>
    <lineage>
        <taxon>Eukaryota</taxon>
        <taxon>Fungi</taxon>
        <taxon>Dikarya</taxon>
        <taxon>Basidiomycota</taxon>
        <taxon>Agaricomycotina</taxon>
        <taxon>Agaricomycetes</taxon>
        <taxon>Cantharellales</taxon>
        <taxon>Tulasnellaceae</taxon>
        <taxon>Tulasnella</taxon>
    </lineage>
</organism>
<reference evidence="2" key="2">
    <citation type="submission" date="2015-01" db="EMBL/GenBank/DDBJ databases">
        <title>Evolutionary Origins and Diversification of the Mycorrhizal Mutualists.</title>
        <authorList>
            <consortium name="DOE Joint Genome Institute"/>
            <consortium name="Mycorrhizal Genomics Consortium"/>
            <person name="Kohler A."/>
            <person name="Kuo A."/>
            <person name="Nagy L.G."/>
            <person name="Floudas D."/>
            <person name="Copeland A."/>
            <person name="Barry K.W."/>
            <person name="Cichocki N."/>
            <person name="Veneault-Fourrey C."/>
            <person name="LaButti K."/>
            <person name="Lindquist E.A."/>
            <person name="Lipzen A."/>
            <person name="Lundell T."/>
            <person name="Morin E."/>
            <person name="Murat C."/>
            <person name="Riley R."/>
            <person name="Ohm R."/>
            <person name="Sun H."/>
            <person name="Tunlid A."/>
            <person name="Henrissat B."/>
            <person name="Grigoriev I.V."/>
            <person name="Hibbett D.S."/>
            <person name="Martin F."/>
        </authorList>
    </citation>
    <scope>NUCLEOTIDE SEQUENCE [LARGE SCALE GENOMIC DNA]</scope>
    <source>
        <strain evidence="2">MUT 4182</strain>
    </source>
</reference>
<dbReference type="Proteomes" id="UP000054248">
    <property type="component" value="Unassembled WGS sequence"/>
</dbReference>
<protein>
    <submittedName>
        <fullName evidence="1">Uncharacterized protein</fullName>
    </submittedName>
</protein>
<accession>A0A0C3KNL0</accession>